<comment type="similarity">
    <text evidence="2">Belongs to the chloride channel MCLC family.</text>
</comment>
<evidence type="ECO:0000313" key="8">
    <source>
        <dbReference type="EMBL" id="CAH2311717.1"/>
    </source>
</evidence>
<dbReference type="PANTHER" id="PTHR34093:SF3">
    <property type="entry name" value="CHLORIDE CHANNEL CLIC-LIKE PROTEIN 1"/>
    <property type="match status" value="1"/>
</dbReference>
<keyword evidence="9" id="KW-1185">Reference proteome</keyword>
<dbReference type="GO" id="GO:0016020">
    <property type="term" value="C:membrane"/>
    <property type="evidence" value="ECO:0007669"/>
    <property type="project" value="UniProtKB-SubCell"/>
</dbReference>
<evidence type="ECO:0000256" key="2">
    <source>
        <dbReference type="ARBA" id="ARBA00005944"/>
    </source>
</evidence>
<dbReference type="EMBL" id="OW240919">
    <property type="protein sequence ID" value="CAH2311717.1"/>
    <property type="molecule type" value="Genomic_DNA"/>
</dbReference>
<gene>
    <name evidence="8" type="ORF">PECUL_23A037902</name>
</gene>
<evidence type="ECO:0000256" key="7">
    <source>
        <dbReference type="SAM" id="SignalP"/>
    </source>
</evidence>
<dbReference type="GO" id="GO:0005783">
    <property type="term" value="C:endoplasmic reticulum"/>
    <property type="evidence" value="ECO:0007669"/>
    <property type="project" value="TreeGrafter"/>
</dbReference>
<dbReference type="AlphaFoldDB" id="A0AAD1WK83"/>
<reference evidence="8" key="1">
    <citation type="submission" date="2022-03" db="EMBL/GenBank/DDBJ databases">
        <authorList>
            <person name="Alioto T."/>
            <person name="Alioto T."/>
            <person name="Gomez Garrido J."/>
        </authorList>
    </citation>
    <scope>NUCLEOTIDE SEQUENCE</scope>
</reference>
<feature type="signal peptide" evidence="7">
    <location>
        <begin position="1"/>
        <end position="17"/>
    </location>
</feature>
<dbReference type="InterPro" id="IPR009231">
    <property type="entry name" value="Chloride_chnl_CLIC-like"/>
</dbReference>
<evidence type="ECO:0000256" key="1">
    <source>
        <dbReference type="ARBA" id="ARBA00004141"/>
    </source>
</evidence>
<keyword evidence="5" id="KW-1133">Transmembrane helix</keyword>
<name>A0AAD1WK83_PELCU</name>
<protein>
    <recommendedName>
        <fullName evidence="3">Chloride channel CLIC-like protein 1</fullName>
    </recommendedName>
</protein>
<proteinExistence type="inferred from homology"/>
<dbReference type="Pfam" id="PF05934">
    <property type="entry name" value="MCLC"/>
    <property type="match status" value="2"/>
</dbReference>
<sequence>MKVVLLIFIVLITLCQTFQDDEEWIDPTDMLNYDAASGKMVNQLYVEALQKYVLVESLLRNAHARYSLGARPPLRPAPSESPQHPKSESLWSFRALQSRLLLEKLKVQLSIAKRLYMLEKHRNSKIAAFKCSCKKMAMNCCQTLNIQKPKVGLPDESNPEVHYDAEVCLTRHMIAWIEKFTNDKDGSICNTREPLRRMLVKFKPHNEEEWRWKFEDYFGVDIVTLFMVCFFLQNF</sequence>
<feature type="chain" id="PRO_5042224480" description="Chloride channel CLIC-like protein 1" evidence="7">
    <location>
        <begin position="18"/>
        <end position="235"/>
    </location>
</feature>
<accession>A0AAD1WK83</accession>
<dbReference type="PANTHER" id="PTHR34093">
    <property type="entry name" value="CHLORIDE CHANNEL CLIC-LIKE PROTEIN 1"/>
    <property type="match status" value="1"/>
</dbReference>
<keyword evidence="4" id="KW-0812">Transmembrane</keyword>
<evidence type="ECO:0000256" key="5">
    <source>
        <dbReference type="ARBA" id="ARBA00022989"/>
    </source>
</evidence>
<dbReference type="GO" id="GO:0005254">
    <property type="term" value="F:chloride channel activity"/>
    <property type="evidence" value="ECO:0007669"/>
    <property type="project" value="TreeGrafter"/>
</dbReference>
<comment type="subcellular location">
    <subcellularLocation>
        <location evidence="1">Membrane</location>
        <topology evidence="1">Multi-pass membrane protein</topology>
    </subcellularLocation>
</comment>
<keyword evidence="6" id="KW-0472">Membrane</keyword>
<evidence type="ECO:0000256" key="4">
    <source>
        <dbReference type="ARBA" id="ARBA00022692"/>
    </source>
</evidence>
<organism evidence="8 9">
    <name type="scientific">Pelobates cultripes</name>
    <name type="common">Western spadefoot toad</name>
    <dbReference type="NCBI Taxonomy" id="61616"/>
    <lineage>
        <taxon>Eukaryota</taxon>
        <taxon>Metazoa</taxon>
        <taxon>Chordata</taxon>
        <taxon>Craniata</taxon>
        <taxon>Vertebrata</taxon>
        <taxon>Euteleostomi</taxon>
        <taxon>Amphibia</taxon>
        <taxon>Batrachia</taxon>
        <taxon>Anura</taxon>
        <taxon>Pelobatoidea</taxon>
        <taxon>Pelobatidae</taxon>
        <taxon>Pelobates</taxon>
    </lineage>
</organism>
<keyword evidence="7" id="KW-0732">Signal</keyword>
<evidence type="ECO:0000256" key="6">
    <source>
        <dbReference type="ARBA" id="ARBA00023136"/>
    </source>
</evidence>
<evidence type="ECO:0000256" key="3">
    <source>
        <dbReference type="ARBA" id="ARBA00015571"/>
    </source>
</evidence>
<dbReference type="Proteomes" id="UP001295444">
    <property type="component" value="Chromosome 08"/>
</dbReference>
<evidence type="ECO:0000313" key="9">
    <source>
        <dbReference type="Proteomes" id="UP001295444"/>
    </source>
</evidence>